<feature type="region of interest" description="Disordered" evidence="1">
    <location>
        <begin position="1"/>
        <end position="27"/>
    </location>
</feature>
<evidence type="ECO:0000313" key="2">
    <source>
        <dbReference type="EMBL" id="KAK0146941.1"/>
    </source>
</evidence>
<keyword evidence="3" id="KW-1185">Reference proteome</keyword>
<proteinExistence type="predicted"/>
<reference evidence="2" key="1">
    <citation type="journal article" date="2023" name="Front. Mar. Sci.">
        <title>A new Merluccius polli reference genome to investigate the effects of global change in West African waters.</title>
        <authorList>
            <person name="Mateo J.L."/>
            <person name="Blanco-Fernandez C."/>
            <person name="Garcia-Vazquez E."/>
            <person name="Machado-Schiaffino G."/>
        </authorList>
    </citation>
    <scope>NUCLEOTIDE SEQUENCE</scope>
    <source>
        <strain evidence="2">C29</strain>
        <tissue evidence="2">Fin</tissue>
    </source>
</reference>
<dbReference type="AlphaFoldDB" id="A0AA47P1H5"/>
<sequence>MNRICDKGQPWRSPTLTGNKSDLLPGTDSPYQGVRYPVLPENPPQDSPRDTVECLLQVHKAHVDWLGKLPCTLKDPAEGVELVHYSTAWTKTTLLLLNPRFGHSCAPLGLPVPACCLRSPTGQKGPIGLLQFDGIPHRRCPPAGSGITTMAGTDHLAATAPVSCLNNGGTEHGPLGLNVPRLPRYMVKALPEVGVEALSDRRLCQMFPADPHNTFGPARSDRHPPPPLQPTHHQVVIS</sequence>
<feature type="region of interest" description="Disordered" evidence="1">
    <location>
        <begin position="210"/>
        <end position="238"/>
    </location>
</feature>
<comment type="caution">
    <text evidence="2">The sequence shown here is derived from an EMBL/GenBank/DDBJ whole genome shotgun (WGS) entry which is preliminary data.</text>
</comment>
<organism evidence="2 3">
    <name type="scientific">Merluccius polli</name>
    <name type="common">Benguela hake</name>
    <name type="synonym">Merluccius cadenati</name>
    <dbReference type="NCBI Taxonomy" id="89951"/>
    <lineage>
        <taxon>Eukaryota</taxon>
        <taxon>Metazoa</taxon>
        <taxon>Chordata</taxon>
        <taxon>Craniata</taxon>
        <taxon>Vertebrata</taxon>
        <taxon>Euteleostomi</taxon>
        <taxon>Actinopterygii</taxon>
        <taxon>Neopterygii</taxon>
        <taxon>Teleostei</taxon>
        <taxon>Neoteleostei</taxon>
        <taxon>Acanthomorphata</taxon>
        <taxon>Zeiogadaria</taxon>
        <taxon>Gadariae</taxon>
        <taxon>Gadiformes</taxon>
        <taxon>Gadoidei</taxon>
        <taxon>Merlucciidae</taxon>
        <taxon>Merluccius</taxon>
    </lineage>
</organism>
<evidence type="ECO:0000256" key="1">
    <source>
        <dbReference type="SAM" id="MobiDB-lite"/>
    </source>
</evidence>
<dbReference type="Proteomes" id="UP001174136">
    <property type="component" value="Unassembled WGS sequence"/>
</dbReference>
<dbReference type="EMBL" id="JAOPHQ010002434">
    <property type="protein sequence ID" value="KAK0146941.1"/>
    <property type="molecule type" value="Genomic_DNA"/>
</dbReference>
<gene>
    <name evidence="2" type="ORF">N1851_013726</name>
</gene>
<evidence type="ECO:0000313" key="3">
    <source>
        <dbReference type="Proteomes" id="UP001174136"/>
    </source>
</evidence>
<accession>A0AA47P1H5</accession>
<protein>
    <submittedName>
        <fullName evidence="2">Uncharacterized protein</fullName>
    </submittedName>
</protein>
<name>A0AA47P1H5_MERPO</name>